<dbReference type="EMBL" id="MU858323">
    <property type="protein sequence ID" value="KAK4207060.1"/>
    <property type="molecule type" value="Genomic_DNA"/>
</dbReference>
<keyword evidence="3" id="KW-1185">Reference proteome</keyword>
<name>A0AAN6XUZ0_9PEZI</name>
<evidence type="ECO:0000256" key="1">
    <source>
        <dbReference type="SAM" id="MobiDB-lite"/>
    </source>
</evidence>
<gene>
    <name evidence="2" type="ORF">QBC37DRAFT_434061</name>
</gene>
<reference evidence="2" key="1">
    <citation type="journal article" date="2023" name="Mol. Phylogenet. Evol.">
        <title>Genome-scale phylogeny and comparative genomics of the fungal order Sordariales.</title>
        <authorList>
            <person name="Hensen N."/>
            <person name="Bonometti L."/>
            <person name="Westerberg I."/>
            <person name="Brannstrom I.O."/>
            <person name="Guillou S."/>
            <person name="Cros-Aarteil S."/>
            <person name="Calhoun S."/>
            <person name="Haridas S."/>
            <person name="Kuo A."/>
            <person name="Mondo S."/>
            <person name="Pangilinan J."/>
            <person name="Riley R."/>
            <person name="LaButti K."/>
            <person name="Andreopoulos B."/>
            <person name="Lipzen A."/>
            <person name="Chen C."/>
            <person name="Yan M."/>
            <person name="Daum C."/>
            <person name="Ng V."/>
            <person name="Clum A."/>
            <person name="Steindorff A."/>
            <person name="Ohm R.A."/>
            <person name="Martin F."/>
            <person name="Silar P."/>
            <person name="Natvig D.O."/>
            <person name="Lalanne C."/>
            <person name="Gautier V."/>
            <person name="Ament-Velasquez S.L."/>
            <person name="Kruys A."/>
            <person name="Hutchinson M.I."/>
            <person name="Powell A.J."/>
            <person name="Barry K."/>
            <person name="Miller A.N."/>
            <person name="Grigoriev I.V."/>
            <person name="Debuchy R."/>
            <person name="Gladieux P."/>
            <person name="Hiltunen Thoren M."/>
            <person name="Johannesson H."/>
        </authorList>
    </citation>
    <scope>NUCLEOTIDE SEQUENCE</scope>
    <source>
        <strain evidence="2">PSN293</strain>
    </source>
</reference>
<dbReference type="AlphaFoldDB" id="A0AAN6XUZ0"/>
<reference evidence="2" key="2">
    <citation type="submission" date="2023-05" db="EMBL/GenBank/DDBJ databases">
        <authorList>
            <consortium name="Lawrence Berkeley National Laboratory"/>
            <person name="Steindorff A."/>
            <person name="Hensen N."/>
            <person name="Bonometti L."/>
            <person name="Westerberg I."/>
            <person name="Brannstrom I.O."/>
            <person name="Guillou S."/>
            <person name="Cros-Aarteil S."/>
            <person name="Calhoun S."/>
            <person name="Haridas S."/>
            <person name="Kuo A."/>
            <person name="Mondo S."/>
            <person name="Pangilinan J."/>
            <person name="Riley R."/>
            <person name="Labutti K."/>
            <person name="Andreopoulos B."/>
            <person name="Lipzen A."/>
            <person name="Chen C."/>
            <person name="Yanf M."/>
            <person name="Daum C."/>
            <person name="Ng V."/>
            <person name="Clum A."/>
            <person name="Ohm R."/>
            <person name="Martin F."/>
            <person name="Silar P."/>
            <person name="Natvig D."/>
            <person name="Lalanne C."/>
            <person name="Gautier V."/>
            <person name="Ament-Velasquez S.L."/>
            <person name="Kruys A."/>
            <person name="Hutchinson M.I."/>
            <person name="Powell A.J."/>
            <person name="Barry K."/>
            <person name="Miller A.N."/>
            <person name="Grigoriev I.V."/>
            <person name="Debuchy R."/>
            <person name="Gladieux P."/>
            <person name="Thoren M.H."/>
            <person name="Johannesson H."/>
        </authorList>
    </citation>
    <scope>NUCLEOTIDE SEQUENCE</scope>
    <source>
        <strain evidence="2">PSN293</strain>
    </source>
</reference>
<protein>
    <submittedName>
        <fullName evidence="2">Uncharacterized protein</fullName>
    </submittedName>
</protein>
<dbReference type="Proteomes" id="UP001301769">
    <property type="component" value="Unassembled WGS sequence"/>
</dbReference>
<proteinExistence type="predicted"/>
<feature type="compositionally biased region" description="Polar residues" evidence="1">
    <location>
        <begin position="174"/>
        <end position="189"/>
    </location>
</feature>
<feature type="compositionally biased region" description="Low complexity" evidence="1">
    <location>
        <begin position="231"/>
        <end position="243"/>
    </location>
</feature>
<evidence type="ECO:0000313" key="3">
    <source>
        <dbReference type="Proteomes" id="UP001301769"/>
    </source>
</evidence>
<comment type="caution">
    <text evidence="2">The sequence shown here is derived from an EMBL/GenBank/DDBJ whole genome shotgun (WGS) entry which is preliminary data.</text>
</comment>
<sequence length="298" mass="34211">MTGNGGLSCTIFFSASDILKRWPFLEYLPRPEPPREYAKAHGHWKREYAQWKGLKCSRQKGAYFCRRHGKWITCVELQAGEARPQQEERDEGYRCPASHYDWEQIENEFYERQCADLEDFAQRIAGAKTAAQASNDPSTDQELESEFDRLDIGSSSRGDQQDYYGQETEPYYPNQPSYAESSNYSQQPGYSEDASQYRDKHTSGRSGSRYSSKSHKSQGSRSHISRDSHSSKSTWATQSTTASSPPPESHNPPYYTQPIPTYLEHPDDNPGYDPATYYESKSYAGDEDEPAIQPRYYR</sequence>
<evidence type="ECO:0000313" key="2">
    <source>
        <dbReference type="EMBL" id="KAK4207060.1"/>
    </source>
</evidence>
<accession>A0AAN6XUZ0</accession>
<feature type="region of interest" description="Disordered" evidence="1">
    <location>
        <begin position="128"/>
        <end position="298"/>
    </location>
</feature>
<organism evidence="2 3">
    <name type="scientific">Rhypophila decipiens</name>
    <dbReference type="NCBI Taxonomy" id="261697"/>
    <lineage>
        <taxon>Eukaryota</taxon>
        <taxon>Fungi</taxon>
        <taxon>Dikarya</taxon>
        <taxon>Ascomycota</taxon>
        <taxon>Pezizomycotina</taxon>
        <taxon>Sordariomycetes</taxon>
        <taxon>Sordariomycetidae</taxon>
        <taxon>Sordariales</taxon>
        <taxon>Naviculisporaceae</taxon>
        <taxon>Rhypophila</taxon>
    </lineage>
</organism>